<evidence type="ECO:0008006" key="4">
    <source>
        <dbReference type="Google" id="ProtNLM"/>
    </source>
</evidence>
<dbReference type="EMBL" id="MU069529">
    <property type="protein sequence ID" value="KAF5839913.1"/>
    <property type="molecule type" value="Genomic_DNA"/>
</dbReference>
<accession>A0ABQ7GZ78</accession>
<evidence type="ECO:0000313" key="2">
    <source>
        <dbReference type="EMBL" id="KAF5839913.1"/>
    </source>
</evidence>
<reference evidence="2" key="1">
    <citation type="submission" date="2017-08" db="EMBL/GenBank/DDBJ databases">
        <authorList>
            <person name="Polle J.E."/>
            <person name="Barry K."/>
            <person name="Cushman J."/>
            <person name="Schmutz J."/>
            <person name="Tran D."/>
            <person name="Hathwaick L.T."/>
            <person name="Yim W.C."/>
            <person name="Jenkins J."/>
            <person name="Mckie-Krisberg Z.M."/>
            <person name="Prochnik S."/>
            <person name="Lindquist E."/>
            <person name="Dockter R.B."/>
            <person name="Adam C."/>
            <person name="Molina H."/>
            <person name="Bunkerborg J."/>
            <person name="Jin E."/>
            <person name="Buchheim M."/>
            <person name="Magnuson J."/>
        </authorList>
    </citation>
    <scope>NUCLEOTIDE SEQUENCE</scope>
    <source>
        <strain evidence="2">CCAP 19/18</strain>
    </source>
</reference>
<comment type="caution">
    <text evidence="2">The sequence shown here is derived from an EMBL/GenBank/DDBJ whole genome shotgun (WGS) entry which is preliminary data.</text>
</comment>
<name>A0ABQ7GZ78_DUNSA</name>
<keyword evidence="3" id="KW-1185">Reference proteome</keyword>
<gene>
    <name evidence="2" type="ORF">DUNSADRAFT_18327</name>
</gene>
<proteinExistence type="predicted"/>
<dbReference type="Proteomes" id="UP000815325">
    <property type="component" value="Unassembled WGS sequence"/>
</dbReference>
<evidence type="ECO:0000313" key="3">
    <source>
        <dbReference type="Proteomes" id="UP000815325"/>
    </source>
</evidence>
<sequence length="69" mass="7189">MASTLKPASVPLHLPSQGSSHAQSIPQRTCLIHGKHIEASICAVASSLTRQLPCPSNFSTPLASVVART</sequence>
<evidence type="ECO:0000256" key="1">
    <source>
        <dbReference type="SAM" id="MobiDB-lite"/>
    </source>
</evidence>
<protein>
    <recommendedName>
        <fullName evidence="4">Encoded protein</fullName>
    </recommendedName>
</protein>
<organism evidence="2 3">
    <name type="scientific">Dunaliella salina</name>
    <name type="common">Green alga</name>
    <name type="synonym">Protococcus salinus</name>
    <dbReference type="NCBI Taxonomy" id="3046"/>
    <lineage>
        <taxon>Eukaryota</taxon>
        <taxon>Viridiplantae</taxon>
        <taxon>Chlorophyta</taxon>
        <taxon>core chlorophytes</taxon>
        <taxon>Chlorophyceae</taxon>
        <taxon>CS clade</taxon>
        <taxon>Chlamydomonadales</taxon>
        <taxon>Dunaliellaceae</taxon>
        <taxon>Dunaliella</taxon>
    </lineage>
</organism>
<feature type="region of interest" description="Disordered" evidence="1">
    <location>
        <begin position="1"/>
        <end position="22"/>
    </location>
</feature>